<dbReference type="InterPro" id="IPR043544">
    <property type="entry name" value="SNX10/11"/>
</dbReference>
<evidence type="ECO:0000256" key="11">
    <source>
        <dbReference type="SAM" id="MobiDB-lite"/>
    </source>
</evidence>
<evidence type="ECO:0000256" key="9">
    <source>
        <dbReference type="ARBA" id="ARBA00023136"/>
    </source>
</evidence>
<evidence type="ECO:0000256" key="8">
    <source>
        <dbReference type="ARBA" id="ARBA00023121"/>
    </source>
</evidence>
<dbReference type="Pfam" id="PF00787">
    <property type="entry name" value="PX"/>
    <property type="match status" value="1"/>
</dbReference>
<evidence type="ECO:0000313" key="13">
    <source>
        <dbReference type="EMBL" id="KFM80823.1"/>
    </source>
</evidence>
<dbReference type="GO" id="GO:0006886">
    <property type="term" value="P:intracellular protein transport"/>
    <property type="evidence" value="ECO:0007669"/>
    <property type="project" value="InterPro"/>
</dbReference>
<reference evidence="13 14" key="1">
    <citation type="submission" date="2013-11" db="EMBL/GenBank/DDBJ databases">
        <title>Genome sequencing of Stegodyphus mimosarum.</title>
        <authorList>
            <person name="Bechsgaard J."/>
        </authorList>
    </citation>
    <scope>NUCLEOTIDE SEQUENCE [LARGE SCALE GENOMIC DNA]</scope>
</reference>
<dbReference type="GO" id="GO:0005768">
    <property type="term" value="C:endosome"/>
    <property type="evidence" value="ECO:0007669"/>
    <property type="project" value="UniProtKB-SubCell"/>
</dbReference>
<accession>A0A087UTY4</accession>
<dbReference type="OrthoDB" id="76516at2759"/>
<dbReference type="STRING" id="407821.A0A087UTY4"/>
<dbReference type="InterPro" id="IPR001683">
    <property type="entry name" value="PX_dom"/>
</dbReference>
<feature type="region of interest" description="Disordered" evidence="11">
    <location>
        <begin position="228"/>
        <end position="254"/>
    </location>
</feature>
<dbReference type="PANTHER" id="PTHR46209">
    <property type="entry name" value="PX DOMAIN-CONTAINING PROTEIN"/>
    <property type="match status" value="1"/>
</dbReference>
<sequence>MDNSSLVRNNLKTVVSVHSPLIQCCSKGSYYTSYAISLKSNDPCFNYSCSQIRRRYSDFIHLRRMLVSHHPTVKPPVLPPKNYFQRFSIDFIEKRKKGLQTFLDGVLKVPVYLSDKGLHLFLQSSYSMSEIDEQCLGDIPVPQLVDTDFFTSSHQSDSSSTKSSENTEVQNTLKVLENFKIGSMESTKEFQDIDANILKHGSISSKSEPQLISTLSSSMPCPVPKWRGSLDSSSPSISPSSFDTSYNSSLESSSPRRVSFNENVTVAVVCNQFWNIGVKPIRTDA</sequence>
<organism evidence="13 14">
    <name type="scientific">Stegodyphus mimosarum</name>
    <name type="common">African social velvet spider</name>
    <dbReference type="NCBI Taxonomy" id="407821"/>
    <lineage>
        <taxon>Eukaryota</taxon>
        <taxon>Metazoa</taxon>
        <taxon>Ecdysozoa</taxon>
        <taxon>Arthropoda</taxon>
        <taxon>Chelicerata</taxon>
        <taxon>Arachnida</taxon>
        <taxon>Araneae</taxon>
        <taxon>Araneomorphae</taxon>
        <taxon>Entelegynae</taxon>
        <taxon>Eresoidea</taxon>
        <taxon>Eresidae</taxon>
        <taxon>Stegodyphus</taxon>
    </lineage>
</organism>
<keyword evidence="9" id="KW-0472">Membrane</keyword>
<dbReference type="GO" id="GO:1901981">
    <property type="term" value="F:phosphatidylinositol phosphate binding"/>
    <property type="evidence" value="ECO:0007669"/>
    <property type="project" value="TreeGrafter"/>
</dbReference>
<name>A0A087UTY4_STEMI</name>
<dbReference type="SMART" id="SM00312">
    <property type="entry name" value="PX"/>
    <property type="match status" value="1"/>
</dbReference>
<keyword evidence="7" id="KW-0653">Protein transport</keyword>
<keyword evidence="14" id="KW-1185">Reference proteome</keyword>
<feature type="compositionally biased region" description="Low complexity" evidence="11">
    <location>
        <begin position="229"/>
        <end position="254"/>
    </location>
</feature>
<evidence type="ECO:0000256" key="2">
    <source>
        <dbReference type="ARBA" id="ARBA00004496"/>
    </source>
</evidence>
<feature type="non-terminal residue" evidence="13">
    <location>
        <position position="285"/>
    </location>
</feature>
<evidence type="ECO:0000256" key="7">
    <source>
        <dbReference type="ARBA" id="ARBA00022927"/>
    </source>
</evidence>
<comment type="subcellular location">
    <subcellularLocation>
        <location evidence="2">Cytoplasm</location>
    </subcellularLocation>
    <subcellularLocation>
        <location evidence="10">Endomembrane system</location>
        <topology evidence="10">Peripheral membrane protein</topology>
        <orientation evidence="10">Cytoplasmic side</orientation>
    </subcellularLocation>
    <subcellularLocation>
        <location evidence="1">Endosome</location>
    </subcellularLocation>
</comment>
<comment type="similarity">
    <text evidence="3">Belongs to the sorting nexin family.</text>
</comment>
<evidence type="ECO:0000256" key="3">
    <source>
        <dbReference type="ARBA" id="ARBA00010883"/>
    </source>
</evidence>
<dbReference type="Proteomes" id="UP000054359">
    <property type="component" value="Unassembled WGS sequence"/>
</dbReference>
<dbReference type="OMA" id="SEIDEQC"/>
<evidence type="ECO:0000256" key="6">
    <source>
        <dbReference type="ARBA" id="ARBA00022753"/>
    </source>
</evidence>
<dbReference type="GO" id="GO:0016050">
    <property type="term" value="P:vesicle organization"/>
    <property type="evidence" value="ECO:0007669"/>
    <property type="project" value="TreeGrafter"/>
</dbReference>
<dbReference type="PROSITE" id="PS50195">
    <property type="entry name" value="PX"/>
    <property type="match status" value="1"/>
</dbReference>
<dbReference type="AlphaFoldDB" id="A0A087UTY4"/>
<dbReference type="InterPro" id="IPR036871">
    <property type="entry name" value="PX_dom_sf"/>
</dbReference>
<evidence type="ECO:0000256" key="5">
    <source>
        <dbReference type="ARBA" id="ARBA00022490"/>
    </source>
</evidence>
<feature type="domain" description="PX" evidence="12">
    <location>
        <begin position="12"/>
        <end position="128"/>
    </location>
</feature>
<evidence type="ECO:0000256" key="10">
    <source>
        <dbReference type="ARBA" id="ARBA00029433"/>
    </source>
</evidence>
<evidence type="ECO:0000259" key="12">
    <source>
        <dbReference type="PROSITE" id="PS50195"/>
    </source>
</evidence>
<dbReference type="PANTHER" id="PTHR46209:SF3">
    <property type="entry name" value="PX DOMAIN-CONTAINING PROTEIN"/>
    <property type="match status" value="1"/>
</dbReference>
<proteinExistence type="inferred from homology"/>
<gene>
    <name evidence="13" type="ORF">X975_16588</name>
</gene>
<evidence type="ECO:0000256" key="1">
    <source>
        <dbReference type="ARBA" id="ARBA00004177"/>
    </source>
</evidence>
<protein>
    <recommendedName>
        <fullName evidence="12">PX domain-containing protein</fullName>
    </recommendedName>
</protein>
<evidence type="ECO:0000313" key="14">
    <source>
        <dbReference type="Proteomes" id="UP000054359"/>
    </source>
</evidence>
<dbReference type="SUPFAM" id="SSF64268">
    <property type="entry name" value="PX domain"/>
    <property type="match status" value="1"/>
</dbReference>
<dbReference type="Gene3D" id="3.30.1520.10">
    <property type="entry name" value="Phox-like domain"/>
    <property type="match status" value="1"/>
</dbReference>
<keyword evidence="8" id="KW-0446">Lipid-binding</keyword>
<keyword evidence="5" id="KW-0963">Cytoplasm</keyword>
<keyword evidence="6" id="KW-0967">Endosome</keyword>
<evidence type="ECO:0000256" key="4">
    <source>
        <dbReference type="ARBA" id="ARBA00022448"/>
    </source>
</evidence>
<keyword evidence="4" id="KW-0813">Transport</keyword>
<dbReference type="EMBL" id="KK121597">
    <property type="protein sequence ID" value="KFM80823.1"/>
    <property type="molecule type" value="Genomic_DNA"/>
</dbReference>